<dbReference type="Pfam" id="PF10005">
    <property type="entry name" value="Zn_ribbon_DZR_6"/>
    <property type="match status" value="1"/>
</dbReference>
<reference evidence="2" key="1">
    <citation type="submission" date="2022-04" db="EMBL/GenBank/DDBJ databases">
        <title>Roseomonas acroporae sp. nov., isolated from coral Acropora digitifera.</title>
        <authorList>
            <person name="Sun H."/>
        </authorList>
    </citation>
    <scope>NUCLEOTIDE SEQUENCE</scope>
    <source>
        <strain evidence="2">NAR14</strain>
    </source>
</reference>
<dbReference type="Proteomes" id="UP001139516">
    <property type="component" value="Unassembled WGS sequence"/>
</dbReference>
<proteinExistence type="predicted"/>
<evidence type="ECO:0000259" key="1">
    <source>
        <dbReference type="Pfam" id="PF10005"/>
    </source>
</evidence>
<comment type="caution">
    <text evidence="2">The sequence shown here is derived from an EMBL/GenBank/DDBJ whole genome shotgun (WGS) entry which is preliminary data.</text>
</comment>
<sequence>MNLFKCQSCGQVLYFENTHCERCQHRLGYIPALGTLSALEPAGGENWTALADQGGRQYRFCDNAEHDVCNWLVEADSPERFCAACRHNHTIPDLSVDDNLTRWRKLEYAKHRLFYTLIKLGLPTQNRIDDPQHGLEFDFKGDPVDGGPHVMTGHDEGIITIALKESDDAEREKMREEMGEYYRTVLGHFRHEVGHYYWDVLVRDGGHLDSCRQVFGDDRLDYNQALQDRYANGVPPDWQENFVSAYASVHPWEDFAETWAHYLHIIDTVETAGAFGISIDPKIADTDALSTEVDFEPHKAKNFQKVIDAWLPLTFAVNSLNRSMGLADMYPFVLSPAVVHKLGYIHDLVHGQVQN</sequence>
<evidence type="ECO:0000313" key="2">
    <source>
        <dbReference type="EMBL" id="MCK8787493.1"/>
    </source>
</evidence>
<gene>
    <name evidence="2" type="ORF">M0638_24280</name>
</gene>
<name>A0A9X1YE75_9PROT</name>
<protein>
    <submittedName>
        <fullName evidence="2">Zinc-binding peptidase</fullName>
    </submittedName>
</protein>
<keyword evidence="3" id="KW-1185">Reference proteome</keyword>
<dbReference type="Pfam" id="PF15887">
    <property type="entry name" value="Peptidase_Mx"/>
    <property type="match status" value="1"/>
</dbReference>
<feature type="domain" description="Zinc-ribbon" evidence="1">
    <location>
        <begin position="3"/>
        <end position="95"/>
    </location>
</feature>
<dbReference type="InterPro" id="IPR011201">
    <property type="entry name" value="Zinc-ribbon_6_bact"/>
</dbReference>
<dbReference type="Gene3D" id="3.40.390.70">
    <property type="match status" value="1"/>
</dbReference>
<dbReference type="InterPro" id="IPR031321">
    <property type="entry name" value="UCP012641"/>
</dbReference>
<dbReference type="PIRSF" id="PIRSF012641">
    <property type="entry name" value="UCP012641"/>
    <property type="match status" value="1"/>
</dbReference>
<organism evidence="2 3">
    <name type="scientific">Roseomonas acroporae</name>
    <dbReference type="NCBI Taxonomy" id="2937791"/>
    <lineage>
        <taxon>Bacteria</taxon>
        <taxon>Pseudomonadati</taxon>
        <taxon>Pseudomonadota</taxon>
        <taxon>Alphaproteobacteria</taxon>
        <taxon>Acetobacterales</taxon>
        <taxon>Roseomonadaceae</taxon>
        <taxon>Roseomonas</taxon>
    </lineage>
</organism>
<accession>A0A9X1YE75</accession>
<dbReference type="RefSeq" id="WP_248669543.1">
    <property type="nucleotide sequence ID" value="NZ_JALPRX010000126.1"/>
</dbReference>
<dbReference type="AlphaFoldDB" id="A0A9X1YE75"/>
<evidence type="ECO:0000313" key="3">
    <source>
        <dbReference type="Proteomes" id="UP001139516"/>
    </source>
</evidence>
<dbReference type="EMBL" id="JALPRX010000126">
    <property type="protein sequence ID" value="MCK8787493.1"/>
    <property type="molecule type" value="Genomic_DNA"/>
</dbReference>